<dbReference type="Pfam" id="PF00575">
    <property type="entry name" value="S1"/>
    <property type="match status" value="1"/>
</dbReference>
<sequence length="295" mass="33039">MLKYECRLHSRIYPREGELVIARVSSIDTDGLTLDLLEYGDVQGLVLLGELSKKRVRTIQQVTKVGCIEICLVIKVDEEKGHVDLSMSKVTDSEKASCKEASARNKLAYYIMAKASRKLEIPVSELYENMGYEKEVEYGSLYCFFAKAKDNEGILADDEIGMTIKELIKEQFQASTYKVRADVDVLCAAKGGVEAIKNAFEDAILIDPKLEFNLIKTPTYSITRVSSSKDKAYESVSKACEALMHRIAKEGGTATVVSQARLYGEKTRHSLLNFEDEEKKLPEDESSSNEEDSEQ</sequence>
<evidence type="ECO:0000256" key="3">
    <source>
        <dbReference type="ARBA" id="ARBA00022917"/>
    </source>
</evidence>
<dbReference type="PANTHER" id="PTHR10602:SF0">
    <property type="entry name" value="EUKARYOTIC TRANSLATION INITIATION FACTOR 2 SUBUNIT 1"/>
    <property type="match status" value="1"/>
</dbReference>
<feature type="region of interest" description="Disordered" evidence="4">
    <location>
        <begin position="273"/>
        <end position="295"/>
    </location>
</feature>
<dbReference type="AlphaFoldDB" id="A0A0B2UI23"/>
<keyword evidence="3" id="KW-0648">Protein biosynthesis</keyword>
<dbReference type="EMBL" id="JOKQ01000012">
    <property type="protein sequence ID" value="KHN68859.1"/>
    <property type="molecule type" value="Genomic_DNA"/>
</dbReference>
<name>A0A0B2UI23_9MICR</name>
<dbReference type="SUPFAM" id="SSF50249">
    <property type="entry name" value="Nucleic acid-binding proteins"/>
    <property type="match status" value="1"/>
</dbReference>
<dbReference type="GO" id="GO:0003723">
    <property type="term" value="F:RNA binding"/>
    <property type="evidence" value="ECO:0007669"/>
    <property type="project" value="InterPro"/>
</dbReference>
<dbReference type="HOGENOM" id="CLU_033458_0_2_1"/>
<feature type="domain" description="S1 motif" evidence="5">
    <location>
        <begin position="17"/>
        <end position="88"/>
    </location>
</feature>
<dbReference type="PROSITE" id="PS50126">
    <property type="entry name" value="S1"/>
    <property type="match status" value="1"/>
</dbReference>
<dbReference type="GO" id="GO:0003743">
    <property type="term" value="F:translation initiation factor activity"/>
    <property type="evidence" value="ECO:0007669"/>
    <property type="project" value="UniProtKB-KW"/>
</dbReference>
<proteinExistence type="inferred from homology"/>
<dbReference type="SUPFAM" id="SSF116742">
    <property type="entry name" value="eIF2alpha middle domain-like"/>
    <property type="match status" value="1"/>
</dbReference>
<dbReference type="Proteomes" id="UP000031056">
    <property type="component" value="Unassembled WGS sequence"/>
</dbReference>
<dbReference type="CDD" id="cd04452">
    <property type="entry name" value="S1_IF2_alpha"/>
    <property type="match status" value="1"/>
</dbReference>
<protein>
    <submittedName>
        <fullName evidence="6">Subunit alpha of translation initiation factor 2</fullName>
    </submittedName>
</protein>
<dbReference type="InParanoid" id="A0A0B2UI23"/>
<dbReference type="VEuPathDB" id="MicrosporidiaDB:M896_120810"/>
<dbReference type="InterPro" id="IPR024055">
    <property type="entry name" value="TIF2_asu_C"/>
</dbReference>
<dbReference type="Gene3D" id="1.10.150.190">
    <property type="entry name" value="Translation initiation factor 2, subunit 1, domain 2"/>
    <property type="match status" value="1"/>
</dbReference>
<dbReference type="GeneID" id="26262598"/>
<gene>
    <name evidence="6" type="ORF">M896_120810</name>
</gene>
<dbReference type="InterPro" id="IPR012340">
    <property type="entry name" value="NA-bd_OB-fold"/>
</dbReference>
<dbReference type="OrthoDB" id="1685042at2759"/>
<dbReference type="Gene3D" id="3.30.70.1130">
    <property type="entry name" value="EIF_2_alpha"/>
    <property type="match status" value="1"/>
</dbReference>
<dbReference type="FunCoup" id="A0A0B2UI23">
    <property type="interactions" value="309"/>
</dbReference>
<feature type="compositionally biased region" description="Acidic residues" evidence="4">
    <location>
        <begin position="284"/>
        <end position="295"/>
    </location>
</feature>
<keyword evidence="2 6" id="KW-0396">Initiation factor</keyword>
<reference evidence="6 7" key="1">
    <citation type="journal article" date="2014" name="MBio">
        <title>The Ordospora colligata genome; evolution of extreme reduction in microsporidia and host-to-parasite horizontal gene transfer.</title>
        <authorList>
            <person name="Pombert J.-F."/>
            <person name="Haag K.L."/>
            <person name="Beidas S."/>
            <person name="Ebert D."/>
            <person name="Keeling P.J."/>
        </authorList>
    </citation>
    <scope>NUCLEOTIDE SEQUENCE [LARGE SCALE GENOMIC DNA]</scope>
    <source>
        <strain evidence="6 7">OC4</strain>
    </source>
</reference>
<accession>A0A0B2UI23</accession>
<dbReference type="SUPFAM" id="SSF110993">
    <property type="entry name" value="eIF-2-alpha, C-terminal domain"/>
    <property type="match status" value="1"/>
</dbReference>
<evidence type="ECO:0000259" key="5">
    <source>
        <dbReference type="PROSITE" id="PS50126"/>
    </source>
</evidence>
<dbReference type="RefSeq" id="XP_014562901.1">
    <property type="nucleotide sequence ID" value="XM_014707415.1"/>
</dbReference>
<evidence type="ECO:0000256" key="2">
    <source>
        <dbReference type="ARBA" id="ARBA00022540"/>
    </source>
</evidence>
<evidence type="ECO:0000256" key="4">
    <source>
        <dbReference type="SAM" id="MobiDB-lite"/>
    </source>
</evidence>
<dbReference type="SMART" id="SM00316">
    <property type="entry name" value="S1"/>
    <property type="match status" value="1"/>
</dbReference>
<evidence type="ECO:0000313" key="6">
    <source>
        <dbReference type="EMBL" id="KHN68859.1"/>
    </source>
</evidence>
<dbReference type="InterPro" id="IPR044126">
    <property type="entry name" value="S1_IF2_alpha"/>
</dbReference>
<comment type="caution">
    <text evidence="6">The sequence shown here is derived from an EMBL/GenBank/DDBJ whole genome shotgun (WGS) entry which is preliminary data.</text>
</comment>
<dbReference type="PANTHER" id="PTHR10602">
    <property type="entry name" value="EUKARYOTIC TRANSLATION INITIATION FACTOR 2 SUBUNIT 1"/>
    <property type="match status" value="1"/>
</dbReference>
<dbReference type="InterPro" id="IPR011488">
    <property type="entry name" value="TIF_2_asu"/>
</dbReference>
<dbReference type="Pfam" id="PF07541">
    <property type="entry name" value="EIF_2_alpha"/>
    <property type="match status" value="1"/>
</dbReference>
<evidence type="ECO:0000313" key="7">
    <source>
        <dbReference type="Proteomes" id="UP000031056"/>
    </source>
</evidence>
<evidence type="ECO:0000256" key="1">
    <source>
        <dbReference type="ARBA" id="ARBA00007223"/>
    </source>
</evidence>
<dbReference type="InterPro" id="IPR024054">
    <property type="entry name" value="TIF2_asu_middle_sf"/>
</dbReference>
<dbReference type="InterPro" id="IPR003029">
    <property type="entry name" value="S1_domain"/>
</dbReference>
<comment type="similarity">
    <text evidence="1">Belongs to the eIF-2-alpha family.</text>
</comment>
<keyword evidence="7" id="KW-1185">Reference proteome</keyword>
<organism evidence="6 7">
    <name type="scientific">Ordospora colligata OC4</name>
    <dbReference type="NCBI Taxonomy" id="1354746"/>
    <lineage>
        <taxon>Eukaryota</taxon>
        <taxon>Fungi</taxon>
        <taxon>Fungi incertae sedis</taxon>
        <taxon>Microsporidia</taxon>
        <taxon>Ordosporidae</taxon>
        <taxon>Ordospora</taxon>
    </lineage>
</organism>
<dbReference type="Gene3D" id="2.40.50.140">
    <property type="entry name" value="Nucleic acid-binding proteins"/>
    <property type="match status" value="1"/>
</dbReference>
<dbReference type="STRING" id="1354746.A0A0B2UI23"/>
<dbReference type="GO" id="GO:0043022">
    <property type="term" value="F:ribosome binding"/>
    <property type="evidence" value="ECO:0007669"/>
    <property type="project" value="TreeGrafter"/>
</dbReference>